<dbReference type="EMBL" id="CP052766">
    <property type="protein sequence ID" value="QJR80350.1"/>
    <property type="molecule type" value="Genomic_DNA"/>
</dbReference>
<proteinExistence type="predicted"/>
<protein>
    <submittedName>
        <fullName evidence="2">DUF4350 domain-containing protein</fullName>
    </submittedName>
</protein>
<accession>A0A6M4MCG8</accession>
<evidence type="ECO:0000313" key="3">
    <source>
        <dbReference type="Proteomes" id="UP000219285"/>
    </source>
</evidence>
<dbReference type="AlphaFoldDB" id="A0A6M4MCG8"/>
<evidence type="ECO:0000313" key="2">
    <source>
        <dbReference type="EMBL" id="QJR80350.1"/>
    </source>
</evidence>
<gene>
    <name evidence="2" type="ORF">CA267_005950</name>
</gene>
<keyword evidence="1" id="KW-0732">Signal</keyword>
<organism evidence="2 3">
    <name type="scientific">Alteromonas pelagimontana</name>
    <dbReference type="NCBI Taxonomy" id="1858656"/>
    <lineage>
        <taxon>Bacteria</taxon>
        <taxon>Pseudomonadati</taxon>
        <taxon>Pseudomonadota</taxon>
        <taxon>Gammaproteobacteria</taxon>
        <taxon>Alteromonadales</taxon>
        <taxon>Alteromonadaceae</taxon>
        <taxon>Alteromonas/Salinimonas group</taxon>
        <taxon>Alteromonas</taxon>
    </lineage>
</organism>
<dbReference type="RefSeq" id="WP_075608340.1">
    <property type="nucleotide sequence ID" value="NZ_CP052766.1"/>
</dbReference>
<dbReference type="InterPro" id="IPR029062">
    <property type="entry name" value="Class_I_gatase-like"/>
</dbReference>
<dbReference type="OrthoDB" id="6397329at2"/>
<dbReference type="KEGG" id="apel:CA267_005950"/>
<keyword evidence="3" id="KW-1185">Reference proteome</keyword>
<reference evidence="2 3" key="2">
    <citation type="submission" date="2020-04" db="EMBL/GenBank/DDBJ databases">
        <title>Complete genome sequence of Alteromonas pelagimontana 5.12T.</title>
        <authorList>
            <person name="Sinha R.K."/>
            <person name="Krishnan K.P."/>
            <person name="Kurian J.P."/>
        </authorList>
    </citation>
    <scope>NUCLEOTIDE SEQUENCE [LARGE SCALE GENOMIC DNA]</scope>
    <source>
        <strain evidence="2 3">5.12</strain>
    </source>
</reference>
<dbReference type="SUPFAM" id="SSF52317">
    <property type="entry name" value="Class I glutamine amidotransferase-like"/>
    <property type="match status" value="1"/>
</dbReference>
<sequence length="325" mass="35396">MKLVRKTVFAWLCFCGASACSYIAQETQVADPDFTPKNVHRTFSENSPVVYVDEAHHNLLTKSGRYMPFTKVLESDGYTVKPNKKDFTFERLKQVDILVIANALDKERHDWSPPFKEALKTTEVSAVKQWVSDGGALFLVADHTPFPQIIGKLTATFGFVFSNGHVGNAVFRTTDNTLANHSITQGTSQHNELGMEGFMSSLMQGATKHASHSGRITKVRAFGGAAFKAPDDAISLLTLGAGATSITPVITFDINADTPRVAVEGWSQGAILEVGKGRIAVFAEGMMFSSQLDTKTGKRYGLSSNGAEQNEAFLLNVMHWLSGVI</sequence>
<dbReference type="PROSITE" id="PS51257">
    <property type="entry name" value="PROKAR_LIPOPROTEIN"/>
    <property type="match status" value="1"/>
</dbReference>
<dbReference type="Proteomes" id="UP000219285">
    <property type="component" value="Chromosome"/>
</dbReference>
<reference evidence="3" key="1">
    <citation type="submission" date="2014-12" db="EMBL/GenBank/DDBJ databases">
        <title>Complete genome sequence of a multi-drug resistant Klebsiella pneumoniae.</title>
        <authorList>
            <person name="Hua X."/>
            <person name="Chen Q."/>
            <person name="Li X."/>
            <person name="Feng Y."/>
            <person name="Ruan Z."/>
            <person name="Yu Y."/>
        </authorList>
    </citation>
    <scope>NUCLEOTIDE SEQUENCE [LARGE SCALE GENOMIC DNA]</scope>
    <source>
        <strain evidence="3">5.12</strain>
    </source>
</reference>
<name>A0A6M4MCG8_9ALTE</name>
<feature type="signal peptide" evidence="1">
    <location>
        <begin position="1"/>
        <end position="24"/>
    </location>
</feature>
<evidence type="ECO:0000256" key="1">
    <source>
        <dbReference type="SAM" id="SignalP"/>
    </source>
</evidence>
<feature type="chain" id="PRO_5028894985" evidence="1">
    <location>
        <begin position="25"/>
        <end position="325"/>
    </location>
</feature>